<comment type="catalytic activity">
    <reaction evidence="17">
        <text>L-threonyl-[protein] + ATP = O-phospho-L-threonyl-[protein] + ADP + H(+)</text>
        <dbReference type="Rhea" id="RHEA:46608"/>
        <dbReference type="Rhea" id="RHEA-COMP:11060"/>
        <dbReference type="Rhea" id="RHEA-COMP:11605"/>
        <dbReference type="ChEBI" id="CHEBI:15378"/>
        <dbReference type="ChEBI" id="CHEBI:30013"/>
        <dbReference type="ChEBI" id="CHEBI:30616"/>
        <dbReference type="ChEBI" id="CHEBI:61977"/>
        <dbReference type="ChEBI" id="CHEBI:456216"/>
        <dbReference type="EC" id="2.7.11.1"/>
    </reaction>
</comment>
<dbReference type="Gene3D" id="1.10.510.10">
    <property type="entry name" value="Transferase(Phosphotransferase) domain 1"/>
    <property type="match status" value="1"/>
</dbReference>
<evidence type="ECO:0000256" key="4">
    <source>
        <dbReference type="ARBA" id="ARBA00022527"/>
    </source>
</evidence>
<keyword evidence="10 20" id="KW-0067">ATP-binding</keyword>
<keyword evidence="8 21" id="KW-0547">Nucleotide-binding</keyword>
<evidence type="ECO:0000256" key="18">
    <source>
        <dbReference type="ARBA" id="ARBA00048679"/>
    </source>
</evidence>
<dbReference type="InterPro" id="IPR051138">
    <property type="entry name" value="PIM_Ser/Thr_kinase"/>
</dbReference>
<dbReference type="EnsemblMetazoa" id="HelroT83065">
    <property type="protein sequence ID" value="HelroP83065"/>
    <property type="gene ID" value="HelroG83065"/>
</dbReference>
<dbReference type="SUPFAM" id="SSF56112">
    <property type="entry name" value="Protein kinase-like (PK-like)"/>
    <property type="match status" value="1"/>
</dbReference>
<protein>
    <recommendedName>
        <fullName evidence="15">Serine/threonine-protein kinase pim-1</fullName>
        <ecNumber evidence="3">2.7.11.1</ecNumber>
    </recommendedName>
</protein>
<keyword evidence="7" id="KW-0053">Apoptosis</keyword>
<dbReference type="eggNOG" id="KOG0583">
    <property type="taxonomic scope" value="Eukaryota"/>
</dbReference>
<evidence type="ECO:0000256" key="5">
    <source>
        <dbReference type="ARBA" id="ARBA00022553"/>
    </source>
</evidence>
<dbReference type="InterPro" id="IPR000719">
    <property type="entry name" value="Prot_kinase_dom"/>
</dbReference>
<keyword evidence="5" id="KW-0597">Phosphoprotein</keyword>
<evidence type="ECO:0000256" key="6">
    <source>
        <dbReference type="ARBA" id="ARBA00022679"/>
    </source>
</evidence>
<dbReference type="CTD" id="20216147"/>
<name>T1G4Z9_HELRO</name>
<evidence type="ECO:0000256" key="8">
    <source>
        <dbReference type="ARBA" id="ARBA00022741"/>
    </source>
</evidence>
<gene>
    <name evidence="25" type="primary">20216147</name>
    <name evidence="24" type="ORF">HELRODRAFT_83065</name>
</gene>
<dbReference type="PIRSF" id="PIRSF037993">
    <property type="entry name" value="STPK_Pim-1"/>
    <property type="match status" value="1"/>
</dbReference>
<dbReference type="Pfam" id="PF00069">
    <property type="entry name" value="Pkinase"/>
    <property type="match status" value="1"/>
</dbReference>
<evidence type="ECO:0000256" key="1">
    <source>
        <dbReference type="ARBA" id="ARBA00001946"/>
    </source>
</evidence>
<dbReference type="GO" id="GO:0006915">
    <property type="term" value="P:apoptotic process"/>
    <property type="evidence" value="ECO:0007669"/>
    <property type="project" value="UniProtKB-KW"/>
</dbReference>
<dbReference type="GO" id="GO:1904263">
    <property type="term" value="P:positive regulation of TORC1 signaling"/>
    <property type="evidence" value="ECO:0000318"/>
    <property type="project" value="GO_Central"/>
</dbReference>
<reference evidence="25" key="3">
    <citation type="submission" date="2015-06" db="UniProtKB">
        <authorList>
            <consortium name="EnsemblMetazoa"/>
        </authorList>
    </citation>
    <scope>IDENTIFICATION</scope>
</reference>
<dbReference type="PANTHER" id="PTHR22984:SF29">
    <property type="entry name" value="SERINE_THREONINE-PROTEIN KINASE PIM-1"/>
    <property type="match status" value="1"/>
</dbReference>
<dbReference type="Gene3D" id="3.30.200.20">
    <property type="entry name" value="Phosphorylase Kinase, domain 1"/>
    <property type="match status" value="1"/>
</dbReference>
<evidence type="ECO:0000256" key="21">
    <source>
        <dbReference type="PROSITE-ProRule" id="PRU10141"/>
    </source>
</evidence>
<dbReference type="HOGENOM" id="CLU_000288_63_0_1"/>
<dbReference type="EC" id="2.7.11.1" evidence="3"/>
<accession>T1G4Z9</accession>
<evidence type="ECO:0000256" key="14">
    <source>
        <dbReference type="ARBA" id="ARBA00023306"/>
    </source>
</evidence>
<dbReference type="PROSITE" id="PS00107">
    <property type="entry name" value="PROTEIN_KINASE_ATP"/>
    <property type="match status" value="1"/>
</dbReference>
<keyword evidence="26" id="KW-1185">Reference proteome</keyword>
<evidence type="ECO:0000256" key="19">
    <source>
        <dbReference type="PIRSR" id="PIRSR037993-1"/>
    </source>
</evidence>
<evidence type="ECO:0000313" key="26">
    <source>
        <dbReference type="Proteomes" id="UP000015101"/>
    </source>
</evidence>
<dbReference type="PROSITE" id="PS00108">
    <property type="entry name" value="PROTEIN_KINASE_ST"/>
    <property type="match status" value="1"/>
</dbReference>
<keyword evidence="14" id="KW-0131">Cell cycle</keyword>
<evidence type="ECO:0000256" key="22">
    <source>
        <dbReference type="RuleBase" id="RU000304"/>
    </source>
</evidence>
<feature type="binding site" evidence="20">
    <location>
        <position position="86"/>
    </location>
    <ligand>
        <name>ATP</name>
        <dbReference type="ChEBI" id="CHEBI:30616"/>
    </ligand>
</feature>
<dbReference type="InterPro" id="IPR008271">
    <property type="entry name" value="Ser/Thr_kinase_AS"/>
</dbReference>
<feature type="binding site" evidence="20 21">
    <location>
        <position position="33"/>
    </location>
    <ligand>
        <name>ATP</name>
        <dbReference type="ChEBI" id="CHEBI:30616"/>
    </ligand>
</feature>
<organism evidence="25 26">
    <name type="scientific">Helobdella robusta</name>
    <name type="common">Californian leech</name>
    <dbReference type="NCBI Taxonomy" id="6412"/>
    <lineage>
        <taxon>Eukaryota</taxon>
        <taxon>Metazoa</taxon>
        <taxon>Spiralia</taxon>
        <taxon>Lophotrochozoa</taxon>
        <taxon>Annelida</taxon>
        <taxon>Clitellata</taxon>
        <taxon>Hirudinea</taxon>
        <taxon>Rhynchobdellida</taxon>
        <taxon>Glossiphoniidae</taxon>
        <taxon>Helobdella</taxon>
    </lineage>
</organism>
<dbReference type="STRING" id="6412.T1G4Z9"/>
<feature type="active site" description="Proton acceptor" evidence="19">
    <location>
        <position position="132"/>
    </location>
</feature>
<dbReference type="KEGG" id="hro:HELRODRAFT_83065"/>
<sequence>ESVYRAGKPIGSGGFGIVYGGTRISDSKQVAVKHIDKRGITNWRFDEYSRPIPLEVYLLSKAHSIHGVNKLIEYFERPDSFILILEKPARCMDLFDYISEKKSLEEEEARKIFGDLIKIMLALKRIHVFHNDIKDENILVDLDMQLISIIDFGSGLTLQFVIQTAGTRVYSPPEWIEEHRYKAEDAAVWSLGVLLYDMVCGDIPFQRDEQTLSGVIEYNKHLSSECRDLIEQCLAHNANERPKLRDIQQHPWLHQHQFHQLNLST</sequence>
<comment type="subcellular location">
    <subcellularLocation>
        <location evidence="2">Nucleus</location>
    </subcellularLocation>
</comment>
<dbReference type="RefSeq" id="XP_009021426.1">
    <property type="nucleotide sequence ID" value="XM_009023178.1"/>
</dbReference>
<dbReference type="EMBL" id="AMQM01005425">
    <property type="status" value="NOT_ANNOTATED_CDS"/>
    <property type="molecule type" value="Genomic_DNA"/>
</dbReference>
<dbReference type="InParanoid" id="T1G4Z9"/>
<feature type="domain" description="Protein kinase" evidence="23">
    <location>
        <begin position="4"/>
        <end position="253"/>
    </location>
</feature>
<dbReference type="GO" id="GO:0005737">
    <property type="term" value="C:cytoplasm"/>
    <property type="evidence" value="ECO:0000318"/>
    <property type="project" value="GO_Central"/>
</dbReference>
<dbReference type="SMART" id="SM00220">
    <property type="entry name" value="S_TKc"/>
    <property type="match status" value="1"/>
</dbReference>
<dbReference type="GO" id="GO:0043066">
    <property type="term" value="P:negative regulation of apoptotic process"/>
    <property type="evidence" value="ECO:0000318"/>
    <property type="project" value="GO_Central"/>
</dbReference>
<evidence type="ECO:0000256" key="3">
    <source>
        <dbReference type="ARBA" id="ARBA00012513"/>
    </source>
</evidence>
<evidence type="ECO:0000256" key="12">
    <source>
        <dbReference type="ARBA" id="ARBA00022843"/>
    </source>
</evidence>
<dbReference type="AlphaFoldDB" id="T1G4Z9"/>
<evidence type="ECO:0000256" key="15">
    <source>
        <dbReference type="ARBA" id="ARBA00040653"/>
    </source>
</evidence>
<keyword evidence="6" id="KW-0808">Transferase</keyword>
<proteinExistence type="inferred from homology"/>
<keyword evidence="13" id="KW-0539">Nucleus</keyword>
<comment type="similarity">
    <text evidence="22">Belongs to the protein kinase superfamily.</text>
</comment>
<dbReference type="GO" id="GO:0007346">
    <property type="term" value="P:regulation of mitotic cell cycle"/>
    <property type="evidence" value="ECO:0000318"/>
    <property type="project" value="GO_Central"/>
</dbReference>
<dbReference type="EMBL" id="AMQM01005424">
    <property type="status" value="NOT_ANNOTATED_CDS"/>
    <property type="molecule type" value="Genomic_DNA"/>
</dbReference>
<evidence type="ECO:0000256" key="10">
    <source>
        <dbReference type="ARBA" id="ARBA00022840"/>
    </source>
</evidence>
<evidence type="ECO:0000313" key="25">
    <source>
        <dbReference type="EnsemblMetazoa" id="HelroP83065"/>
    </source>
</evidence>
<keyword evidence="11" id="KW-0460">Magnesium</keyword>
<evidence type="ECO:0000256" key="9">
    <source>
        <dbReference type="ARBA" id="ARBA00022777"/>
    </source>
</evidence>
<evidence type="ECO:0000256" key="17">
    <source>
        <dbReference type="ARBA" id="ARBA00047899"/>
    </source>
</evidence>
<dbReference type="GO" id="GO:0005634">
    <property type="term" value="C:nucleus"/>
    <property type="evidence" value="ECO:0007669"/>
    <property type="project" value="UniProtKB-SubCell"/>
</dbReference>
<dbReference type="Proteomes" id="UP000015101">
    <property type="component" value="Unassembled WGS sequence"/>
</dbReference>
<dbReference type="InterPro" id="IPR017348">
    <property type="entry name" value="PIM1/2/3"/>
</dbReference>
<evidence type="ECO:0000256" key="7">
    <source>
        <dbReference type="ARBA" id="ARBA00022703"/>
    </source>
</evidence>
<evidence type="ECO:0000313" key="24">
    <source>
        <dbReference type="EMBL" id="ESO00376.1"/>
    </source>
</evidence>
<evidence type="ECO:0000256" key="16">
    <source>
        <dbReference type="ARBA" id="ARBA00047040"/>
    </source>
</evidence>
<dbReference type="OrthoDB" id="193931at2759"/>
<keyword evidence="9" id="KW-0418">Kinase</keyword>
<evidence type="ECO:0000256" key="11">
    <source>
        <dbReference type="ARBA" id="ARBA00022842"/>
    </source>
</evidence>
<keyword evidence="4 22" id="KW-0723">Serine/threonine-protein kinase</keyword>
<dbReference type="OMA" id="KFNSFAH"/>
<dbReference type="GO" id="GO:0004674">
    <property type="term" value="F:protein serine/threonine kinase activity"/>
    <property type="evidence" value="ECO:0000318"/>
    <property type="project" value="GO_Central"/>
</dbReference>
<reference evidence="24 26" key="2">
    <citation type="journal article" date="2013" name="Nature">
        <title>Insights into bilaterian evolution from three spiralian genomes.</title>
        <authorList>
            <person name="Simakov O."/>
            <person name="Marletaz F."/>
            <person name="Cho S.J."/>
            <person name="Edsinger-Gonzales E."/>
            <person name="Havlak P."/>
            <person name="Hellsten U."/>
            <person name="Kuo D.H."/>
            <person name="Larsson T."/>
            <person name="Lv J."/>
            <person name="Arendt D."/>
            <person name="Savage R."/>
            <person name="Osoegawa K."/>
            <person name="de Jong P."/>
            <person name="Grimwood J."/>
            <person name="Chapman J.A."/>
            <person name="Shapiro H."/>
            <person name="Aerts A."/>
            <person name="Otillar R.P."/>
            <person name="Terry A.Y."/>
            <person name="Boore J.L."/>
            <person name="Grigoriev I.V."/>
            <person name="Lindberg D.R."/>
            <person name="Seaver E.C."/>
            <person name="Weisblat D.A."/>
            <person name="Putnam N.H."/>
            <person name="Rokhsar D.S."/>
        </authorList>
    </citation>
    <scope>NUCLEOTIDE SEQUENCE</scope>
</reference>
<evidence type="ECO:0000256" key="20">
    <source>
        <dbReference type="PIRSR" id="PIRSR037993-2"/>
    </source>
</evidence>
<dbReference type="GeneID" id="20216147"/>
<keyword evidence="12" id="KW-0832">Ubl conjugation</keyword>
<dbReference type="GO" id="GO:0005524">
    <property type="term" value="F:ATP binding"/>
    <property type="evidence" value="ECO:0007669"/>
    <property type="project" value="UniProtKB-UniRule"/>
</dbReference>
<comment type="cofactor">
    <cofactor evidence="1">
        <name>Mg(2+)</name>
        <dbReference type="ChEBI" id="CHEBI:18420"/>
    </cofactor>
</comment>
<dbReference type="PROSITE" id="PS50011">
    <property type="entry name" value="PROTEIN_KINASE_DOM"/>
    <property type="match status" value="1"/>
</dbReference>
<evidence type="ECO:0000256" key="13">
    <source>
        <dbReference type="ARBA" id="ARBA00023242"/>
    </source>
</evidence>
<comment type="subunit">
    <text evidence="16">Interacts with RP9. Interacts with HSP90AA1, this interaction stabilizes PIM1 protein levels. Interacts (ubiquitinated form) with HSP70 and promotes its proteasomal degradation.</text>
</comment>
<reference evidence="26" key="1">
    <citation type="submission" date="2012-12" db="EMBL/GenBank/DDBJ databases">
        <authorList>
            <person name="Hellsten U."/>
            <person name="Grimwood J."/>
            <person name="Chapman J.A."/>
            <person name="Shapiro H."/>
            <person name="Aerts A."/>
            <person name="Otillar R.P."/>
            <person name="Terry A.Y."/>
            <person name="Boore J.L."/>
            <person name="Simakov O."/>
            <person name="Marletaz F."/>
            <person name="Cho S.-J."/>
            <person name="Edsinger-Gonzales E."/>
            <person name="Havlak P."/>
            <person name="Kuo D.-H."/>
            <person name="Larsson T."/>
            <person name="Lv J."/>
            <person name="Arendt D."/>
            <person name="Savage R."/>
            <person name="Osoegawa K."/>
            <person name="de Jong P."/>
            <person name="Lindberg D.R."/>
            <person name="Seaver E.C."/>
            <person name="Weisblat D.A."/>
            <person name="Putnam N.H."/>
            <person name="Grigoriev I.V."/>
            <person name="Rokhsar D.S."/>
        </authorList>
    </citation>
    <scope>NUCLEOTIDE SEQUENCE</scope>
</reference>
<dbReference type="PANTHER" id="PTHR22984">
    <property type="entry name" value="SERINE/THREONINE-PROTEIN KINASE PIM"/>
    <property type="match status" value="1"/>
</dbReference>
<comment type="catalytic activity">
    <reaction evidence="18">
        <text>L-seryl-[protein] + ATP = O-phospho-L-seryl-[protein] + ADP + H(+)</text>
        <dbReference type="Rhea" id="RHEA:17989"/>
        <dbReference type="Rhea" id="RHEA-COMP:9863"/>
        <dbReference type="Rhea" id="RHEA-COMP:11604"/>
        <dbReference type="ChEBI" id="CHEBI:15378"/>
        <dbReference type="ChEBI" id="CHEBI:29999"/>
        <dbReference type="ChEBI" id="CHEBI:30616"/>
        <dbReference type="ChEBI" id="CHEBI:83421"/>
        <dbReference type="ChEBI" id="CHEBI:456216"/>
        <dbReference type="EC" id="2.7.11.1"/>
    </reaction>
</comment>
<evidence type="ECO:0000256" key="2">
    <source>
        <dbReference type="ARBA" id="ARBA00004123"/>
    </source>
</evidence>
<evidence type="ECO:0000259" key="23">
    <source>
        <dbReference type="PROSITE" id="PS50011"/>
    </source>
</evidence>
<dbReference type="EMBL" id="KB096945">
    <property type="protein sequence ID" value="ESO00376.1"/>
    <property type="molecule type" value="Genomic_DNA"/>
</dbReference>
<feature type="binding site" evidence="20">
    <location>
        <position position="93"/>
    </location>
    <ligand>
        <name>ATP</name>
        <dbReference type="ChEBI" id="CHEBI:30616"/>
    </ligand>
</feature>
<dbReference type="InterPro" id="IPR017441">
    <property type="entry name" value="Protein_kinase_ATP_BS"/>
</dbReference>
<dbReference type="InterPro" id="IPR011009">
    <property type="entry name" value="Kinase-like_dom_sf"/>
</dbReference>